<evidence type="ECO:0000256" key="5">
    <source>
        <dbReference type="ARBA" id="ARBA00022833"/>
    </source>
</evidence>
<evidence type="ECO:0000256" key="13">
    <source>
        <dbReference type="SAM" id="Coils"/>
    </source>
</evidence>
<accession>A0A131Y9F7</accession>
<keyword evidence="11" id="KW-0131">Cell cycle</keyword>
<dbReference type="SMART" id="SM00692">
    <property type="entry name" value="DM3"/>
    <property type="match status" value="1"/>
</dbReference>
<feature type="coiled-coil region" evidence="13">
    <location>
        <begin position="355"/>
        <end position="410"/>
    </location>
</feature>
<evidence type="ECO:0000256" key="2">
    <source>
        <dbReference type="ARBA" id="ARBA00006177"/>
    </source>
</evidence>
<keyword evidence="8 12" id="KW-0238">DNA-binding</keyword>
<dbReference type="SMART" id="SM00980">
    <property type="entry name" value="THAP"/>
    <property type="match status" value="1"/>
</dbReference>
<evidence type="ECO:0000256" key="12">
    <source>
        <dbReference type="PROSITE-ProRule" id="PRU00309"/>
    </source>
</evidence>
<dbReference type="GO" id="GO:0005654">
    <property type="term" value="C:nucleoplasm"/>
    <property type="evidence" value="ECO:0007669"/>
    <property type="project" value="UniProtKB-SubCell"/>
</dbReference>
<keyword evidence="6" id="KW-0805">Transcription regulation</keyword>
<sequence>MPASCAACRTRYQKGSNVTFHKFPAKDHWCLVQWAAFTGKGEDWRPTLFHRLCSRHFEPHCFNVLNGKSYLRPGALPTRNRPSSQNKRSLRGRKRKAPEIFTKIPGATPATTPTCGKVVMEKAKSILQKVRPASKEVGQLEMAAVKGTSSTTRSNVPEARGPRQFVPPTRKVTSTQETIPETPEKRPIIIHVTSLSTGPSSQRPSRLKRRPVKLRSGEFEEGAPLAKSSRRLRHPEQPPPVSAESSSEADPDAESEPEAELPPDPESDLEEEVEYIPDDYDSDVDAPEVVENVAKKPAFPVKVVTVRAGESLLISKRNPPNATPSAAASSAAASSAVVGSSPAKAVAGSDSASSVSQLQADLARERTKNEELTMQFNKAKTVIESQCRNIVALEETINSLRHRLVQMSAKCRSDAAPADAEKVAK</sequence>
<feature type="compositionally biased region" description="Low complexity" evidence="14">
    <location>
        <begin position="324"/>
        <end position="355"/>
    </location>
</feature>
<evidence type="ECO:0000256" key="10">
    <source>
        <dbReference type="ARBA" id="ARBA00023242"/>
    </source>
</evidence>
<dbReference type="PANTHER" id="PTHR46600:SF1">
    <property type="entry name" value="THAP DOMAIN-CONTAINING PROTEIN 1"/>
    <property type="match status" value="1"/>
</dbReference>
<evidence type="ECO:0000256" key="11">
    <source>
        <dbReference type="ARBA" id="ARBA00023306"/>
    </source>
</evidence>
<dbReference type="SUPFAM" id="SSF57716">
    <property type="entry name" value="Glucocorticoid receptor-like (DNA-binding domain)"/>
    <property type="match status" value="1"/>
</dbReference>
<comment type="similarity">
    <text evidence="2">Belongs to the THAP1 family.</text>
</comment>
<organism evidence="16">
    <name type="scientific">Ixodes ricinus</name>
    <name type="common">Common tick</name>
    <name type="synonym">Acarus ricinus</name>
    <dbReference type="NCBI Taxonomy" id="34613"/>
    <lineage>
        <taxon>Eukaryota</taxon>
        <taxon>Metazoa</taxon>
        <taxon>Ecdysozoa</taxon>
        <taxon>Arthropoda</taxon>
        <taxon>Chelicerata</taxon>
        <taxon>Arachnida</taxon>
        <taxon>Acari</taxon>
        <taxon>Parasitiformes</taxon>
        <taxon>Ixodida</taxon>
        <taxon>Ixodoidea</taxon>
        <taxon>Ixodidae</taxon>
        <taxon>Ixodinae</taxon>
        <taxon>Ixodes</taxon>
    </lineage>
</organism>
<evidence type="ECO:0000256" key="9">
    <source>
        <dbReference type="ARBA" id="ARBA00023163"/>
    </source>
</evidence>
<keyword evidence="9" id="KW-0804">Transcription</keyword>
<evidence type="ECO:0000256" key="14">
    <source>
        <dbReference type="SAM" id="MobiDB-lite"/>
    </source>
</evidence>
<keyword evidence="10" id="KW-0539">Nucleus</keyword>
<comment type="subcellular location">
    <subcellularLocation>
        <location evidence="1">Nucleus</location>
        <location evidence="1">Nucleoplasm</location>
    </subcellularLocation>
</comment>
<evidence type="ECO:0000256" key="4">
    <source>
        <dbReference type="ARBA" id="ARBA00022771"/>
    </source>
</evidence>
<dbReference type="InterPro" id="IPR026516">
    <property type="entry name" value="THAP1/10"/>
</dbReference>
<keyword evidence="5" id="KW-0862">Zinc</keyword>
<evidence type="ECO:0000256" key="7">
    <source>
        <dbReference type="ARBA" id="ARBA00023054"/>
    </source>
</evidence>
<feature type="region of interest" description="Disordered" evidence="14">
    <location>
        <begin position="73"/>
        <end position="96"/>
    </location>
</feature>
<feature type="compositionally biased region" description="Polar residues" evidence="14">
    <location>
        <begin position="193"/>
        <end position="204"/>
    </location>
</feature>
<feature type="region of interest" description="Disordered" evidence="14">
    <location>
        <begin position="143"/>
        <end position="286"/>
    </location>
</feature>
<dbReference type="AlphaFoldDB" id="A0A131Y9F7"/>
<feature type="domain" description="THAP-type" evidence="15">
    <location>
        <begin position="1"/>
        <end position="80"/>
    </location>
</feature>
<dbReference type="PANTHER" id="PTHR46600">
    <property type="entry name" value="THAP DOMAIN-CONTAINING"/>
    <property type="match status" value="1"/>
</dbReference>
<keyword evidence="4 12" id="KW-0863">Zinc-finger</keyword>
<evidence type="ECO:0000259" key="15">
    <source>
        <dbReference type="PROSITE" id="PS50950"/>
    </source>
</evidence>
<feature type="region of interest" description="Disordered" evidence="14">
    <location>
        <begin position="316"/>
        <end position="355"/>
    </location>
</feature>
<dbReference type="InterPro" id="IPR006612">
    <property type="entry name" value="THAP_Znf"/>
</dbReference>
<proteinExistence type="evidence at transcript level"/>
<protein>
    <submittedName>
        <fullName evidence="16">Putative muscle m-line assembly protein unc-89</fullName>
    </submittedName>
</protein>
<keyword evidence="7 13" id="KW-0175">Coiled coil</keyword>
<dbReference type="GO" id="GO:0008270">
    <property type="term" value="F:zinc ion binding"/>
    <property type="evidence" value="ECO:0007669"/>
    <property type="project" value="UniProtKB-KW"/>
</dbReference>
<feature type="compositionally biased region" description="Acidic residues" evidence="14">
    <location>
        <begin position="247"/>
        <end position="286"/>
    </location>
</feature>
<name>A0A131Y9F7_IXORI</name>
<evidence type="ECO:0000313" key="16">
    <source>
        <dbReference type="EMBL" id="JAP74746.1"/>
    </source>
</evidence>
<dbReference type="Pfam" id="PF05485">
    <property type="entry name" value="THAP"/>
    <property type="match status" value="1"/>
</dbReference>
<keyword evidence="3" id="KW-0479">Metal-binding</keyword>
<dbReference type="GO" id="GO:0043565">
    <property type="term" value="F:sequence-specific DNA binding"/>
    <property type="evidence" value="ECO:0007669"/>
    <property type="project" value="InterPro"/>
</dbReference>
<evidence type="ECO:0000256" key="3">
    <source>
        <dbReference type="ARBA" id="ARBA00022723"/>
    </source>
</evidence>
<evidence type="ECO:0000256" key="1">
    <source>
        <dbReference type="ARBA" id="ARBA00004642"/>
    </source>
</evidence>
<evidence type="ECO:0000256" key="8">
    <source>
        <dbReference type="ARBA" id="ARBA00023125"/>
    </source>
</evidence>
<dbReference type="EMBL" id="GEFM01001050">
    <property type="protein sequence ID" value="JAP74746.1"/>
    <property type="molecule type" value="mRNA"/>
</dbReference>
<dbReference type="PROSITE" id="PS50950">
    <property type="entry name" value="ZF_THAP"/>
    <property type="match status" value="1"/>
</dbReference>
<reference evidence="16" key="1">
    <citation type="submission" date="2016-02" db="EMBL/GenBank/DDBJ databases">
        <title>RNAseq analyses of the midgut from blood- or serum-fed Ixodes ricinus ticks.</title>
        <authorList>
            <person name="Perner J."/>
            <person name="Provaznik J."/>
            <person name="Schrenkova J."/>
            <person name="Urbanova V."/>
            <person name="Ribeiro J.M."/>
            <person name="Kopacek P."/>
        </authorList>
    </citation>
    <scope>NUCLEOTIDE SEQUENCE</scope>
    <source>
        <tissue evidence="16">Gut</tissue>
    </source>
</reference>
<evidence type="ECO:0000256" key="6">
    <source>
        <dbReference type="ARBA" id="ARBA00023015"/>
    </source>
</evidence>